<comment type="similarity">
    <text evidence="2 14 16">Belongs to the TonB-dependent receptor family.</text>
</comment>
<keyword evidence="6 14" id="KW-0812">Transmembrane</keyword>
<evidence type="ECO:0000256" key="7">
    <source>
        <dbReference type="ARBA" id="ARBA00022729"/>
    </source>
</evidence>
<keyword evidence="3 14" id="KW-0813">Transport</keyword>
<keyword evidence="8" id="KW-0408">Iron</keyword>
<feature type="signal peptide" evidence="18">
    <location>
        <begin position="1"/>
        <end position="30"/>
    </location>
</feature>
<sequence length="745" mass="81594">MSTPSSGSTLVRHATTAAILGILPFWHAQAQTVPQTAPATMAEIEVTGTKDATTENSGSYTTTGPIASGTRLDLSPRETPQSLSIVTRERMEQQGLQTLAETMQQVTGLYVNYNDTERVTYNARGYAVTNFQVDGMLNLFGSSLKANGDNVVYDRIEVVRGATGLTTGAGDPSATINQVRKRPTREFQANAALRIGSYDLRRAELDVSGPLAFDGKLRGRFVTAKQKAESFRPMYEQDMGALYGILEADLGAATTVAVGYERQKSDPRGSTWGTVPYWNADGSLANLPSNLNLSTPWASWNMDEKKTFATLEHRFADDWRLRAAWSRTDRVQDGSLYFGYGGYPRADGSGITVASNRFPVDETMDVLELNVDGKFDLFGRRHDIVFGWGKADREMVSQRVTIGAVPAGYDKIPNWQTWTGDVPQFPTTVGAVPNSIGNVDQKALSVATRLNLTDALKAVVGLRHGDYTTRTRNFNADGSASTTTGFTLGSVNTPYVGLLYDLDEQWTAYTAYTSIFQPQNLRDRNNEFLDPVDGNSIEAGIKAELFDRRVNFSAAVFRSEKDNVGEIDDSVPPNSLPGAVQAYRSTGKGNKVDGFELEASGQVLPEWNLSAGYSHTRSRDARGNPINTVVPRNLLKVFTTYRFGPDRRYTVGGGVNWQSNLWNTAQQPTGAYNADGAPITAPSRISQGSIWLASLTASYRINDHFTASVNVANLFDKTYYNRVGFYNGLHYAEPRTASATLRAVF</sequence>
<dbReference type="KEGG" id="plue:EWM63_03110"/>
<dbReference type="OrthoDB" id="174652at2"/>
<dbReference type="Proteomes" id="UP000290637">
    <property type="component" value="Chromosome"/>
</dbReference>
<keyword evidence="4 14" id="KW-1134">Transmembrane beta strand</keyword>
<keyword evidence="22" id="KW-1185">Reference proteome</keyword>
<evidence type="ECO:0000256" key="16">
    <source>
        <dbReference type="RuleBase" id="RU003357"/>
    </source>
</evidence>
<evidence type="ECO:0000256" key="10">
    <source>
        <dbReference type="ARBA" id="ARBA00023077"/>
    </source>
</evidence>
<evidence type="ECO:0000256" key="15">
    <source>
        <dbReference type="PROSITE-ProRule" id="PRU10144"/>
    </source>
</evidence>
<dbReference type="Pfam" id="PF07715">
    <property type="entry name" value="Plug"/>
    <property type="match status" value="1"/>
</dbReference>
<keyword evidence="7 18" id="KW-0732">Signal</keyword>
<keyword evidence="10 16" id="KW-0798">TonB box</keyword>
<feature type="chain" id="PRO_5020211247" evidence="18">
    <location>
        <begin position="31"/>
        <end position="745"/>
    </location>
</feature>
<dbReference type="InterPro" id="IPR037066">
    <property type="entry name" value="Plug_dom_sf"/>
</dbReference>
<dbReference type="PROSITE" id="PS01156">
    <property type="entry name" value="TONB_DEPENDENT_REC_2"/>
    <property type="match status" value="1"/>
</dbReference>
<name>A0A4P6KTT4_9BURK</name>
<organism evidence="21 22">
    <name type="scientific">Pseudoduganella lutea</name>
    <dbReference type="NCBI Taxonomy" id="321985"/>
    <lineage>
        <taxon>Bacteria</taxon>
        <taxon>Pseudomonadati</taxon>
        <taxon>Pseudomonadota</taxon>
        <taxon>Betaproteobacteria</taxon>
        <taxon>Burkholderiales</taxon>
        <taxon>Oxalobacteraceae</taxon>
        <taxon>Telluria group</taxon>
        <taxon>Pseudoduganella</taxon>
    </lineage>
</organism>
<gene>
    <name evidence="21" type="ORF">EWM63_03110</name>
</gene>
<evidence type="ECO:0000313" key="22">
    <source>
        <dbReference type="Proteomes" id="UP000290637"/>
    </source>
</evidence>
<evidence type="ECO:0000256" key="14">
    <source>
        <dbReference type="PROSITE-ProRule" id="PRU01360"/>
    </source>
</evidence>
<feature type="compositionally biased region" description="Polar residues" evidence="17">
    <location>
        <begin position="50"/>
        <end position="65"/>
    </location>
</feature>
<dbReference type="CDD" id="cd01347">
    <property type="entry name" value="ligand_gated_channel"/>
    <property type="match status" value="1"/>
</dbReference>
<evidence type="ECO:0000256" key="12">
    <source>
        <dbReference type="ARBA" id="ARBA00023170"/>
    </source>
</evidence>
<feature type="domain" description="TonB-dependent receptor plug" evidence="20">
    <location>
        <begin position="76"/>
        <end position="173"/>
    </location>
</feature>
<feature type="short sequence motif" description="TonB C-terminal box" evidence="15">
    <location>
        <begin position="728"/>
        <end position="745"/>
    </location>
</feature>
<dbReference type="GO" id="GO:0015891">
    <property type="term" value="P:siderophore transport"/>
    <property type="evidence" value="ECO:0007669"/>
    <property type="project" value="InterPro"/>
</dbReference>
<dbReference type="InterPro" id="IPR010917">
    <property type="entry name" value="TonB_rcpt_CS"/>
</dbReference>
<dbReference type="InterPro" id="IPR012910">
    <property type="entry name" value="Plug_dom"/>
</dbReference>
<evidence type="ECO:0000256" key="9">
    <source>
        <dbReference type="ARBA" id="ARBA00023065"/>
    </source>
</evidence>
<dbReference type="GO" id="GO:0038023">
    <property type="term" value="F:signaling receptor activity"/>
    <property type="evidence" value="ECO:0007669"/>
    <property type="project" value="InterPro"/>
</dbReference>
<keyword evidence="13 14" id="KW-0998">Cell outer membrane</keyword>
<comment type="subcellular location">
    <subcellularLocation>
        <location evidence="1 14">Cell outer membrane</location>
        <topology evidence="1 14">Multi-pass membrane protein</topology>
    </subcellularLocation>
</comment>
<evidence type="ECO:0000313" key="21">
    <source>
        <dbReference type="EMBL" id="QBE62094.1"/>
    </source>
</evidence>
<dbReference type="InterPro" id="IPR000531">
    <property type="entry name" value="Beta-barrel_TonB"/>
</dbReference>
<dbReference type="InterPro" id="IPR036942">
    <property type="entry name" value="Beta-barrel_TonB_sf"/>
</dbReference>
<dbReference type="PANTHER" id="PTHR32552:SF74">
    <property type="entry name" value="HYDROXAMATE SIDEROPHORE RECEPTOR FHUE"/>
    <property type="match status" value="1"/>
</dbReference>
<accession>A0A4P6KTT4</accession>
<protein>
    <submittedName>
        <fullName evidence="21">TonB-dependent siderophore receptor</fullName>
    </submittedName>
</protein>
<dbReference type="InterPro" id="IPR039426">
    <property type="entry name" value="TonB-dep_rcpt-like"/>
</dbReference>
<dbReference type="Gene3D" id="2.170.130.10">
    <property type="entry name" value="TonB-dependent receptor, plug domain"/>
    <property type="match status" value="1"/>
</dbReference>
<evidence type="ECO:0000256" key="5">
    <source>
        <dbReference type="ARBA" id="ARBA00022496"/>
    </source>
</evidence>
<dbReference type="FunFam" id="2.170.130.10:FF:000010">
    <property type="entry name" value="Ferripyoverdine receptor"/>
    <property type="match status" value="1"/>
</dbReference>
<dbReference type="Pfam" id="PF00593">
    <property type="entry name" value="TonB_dep_Rec_b-barrel"/>
    <property type="match status" value="1"/>
</dbReference>
<keyword evidence="12 21" id="KW-0675">Receptor</keyword>
<dbReference type="RefSeq" id="WP_130185231.1">
    <property type="nucleotide sequence ID" value="NZ_CP035913.1"/>
</dbReference>
<feature type="domain" description="TonB-dependent receptor-like beta-barrel" evidence="19">
    <location>
        <begin position="265"/>
        <end position="714"/>
    </location>
</feature>
<evidence type="ECO:0000256" key="18">
    <source>
        <dbReference type="SAM" id="SignalP"/>
    </source>
</evidence>
<dbReference type="PROSITE" id="PS52016">
    <property type="entry name" value="TONB_DEPENDENT_REC_3"/>
    <property type="match status" value="1"/>
</dbReference>
<evidence type="ECO:0000256" key="8">
    <source>
        <dbReference type="ARBA" id="ARBA00023004"/>
    </source>
</evidence>
<evidence type="ECO:0000256" key="13">
    <source>
        <dbReference type="ARBA" id="ARBA00023237"/>
    </source>
</evidence>
<proteinExistence type="inferred from homology"/>
<evidence type="ECO:0000256" key="11">
    <source>
        <dbReference type="ARBA" id="ARBA00023136"/>
    </source>
</evidence>
<feature type="region of interest" description="Disordered" evidence="17">
    <location>
        <begin position="48"/>
        <end position="72"/>
    </location>
</feature>
<evidence type="ECO:0000256" key="2">
    <source>
        <dbReference type="ARBA" id="ARBA00009810"/>
    </source>
</evidence>
<dbReference type="GO" id="GO:0009279">
    <property type="term" value="C:cell outer membrane"/>
    <property type="evidence" value="ECO:0007669"/>
    <property type="project" value="UniProtKB-SubCell"/>
</dbReference>
<dbReference type="InterPro" id="IPR010105">
    <property type="entry name" value="TonB_sidphr_rcpt"/>
</dbReference>
<evidence type="ECO:0000256" key="1">
    <source>
        <dbReference type="ARBA" id="ARBA00004571"/>
    </source>
</evidence>
<evidence type="ECO:0000259" key="20">
    <source>
        <dbReference type="Pfam" id="PF07715"/>
    </source>
</evidence>
<evidence type="ECO:0000259" key="19">
    <source>
        <dbReference type="Pfam" id="PF00593"/>
    </source>
</evidence>
<dbReference type="NCBIfam" id="TIGR01783">
    <property type="entry name" value="TonB-siderophor"/>
    <property type="match status" value="1"/>
</dbReference>
<keyword evidence="9" id="KW-0406">Ion transport</keyword>
<dbReference type="GO" id="GO:0015344">
    <property type="term" value="F:siderophore uptake transmembrane transporter activity"/>
    <property type="evidence" value="ECO:0007669"/>
    <property type="project" value="TreeGrafter"/>
</dbReference>
<evidence type="ECO:0000256" key="4">
    <source>
        <dbReference type="ARBA" id="ARBA00022452"/>
    </source>
</evidence>
<evidence type="ECO:0000256" key="6">
    <source>
        <dbReference type="ARBA" id="ARBA00022692"/>
    </source>
</evidence>
<evidence type="ECO:0000256" key="17">
    <source>
        <dbReference type="SAM" id="MobiDB-lite"/>
    </source>
</evidence>
<evidence type="ECO:0000256" key="3">
    <source>
        <dbReference type="ARBA" id="ARBA00022448"/>
    </source>
</evidence>
<dbReference type="AlphaFoldDB" id="A0A4P6KTT4"/>
<dbReference type="EMBL" id="CP035913">
    <property type="protein sequence ID" value="QBE62094.1"/>
    <property type="molecule type" value="Genomic_DNA"/>
</dbReference>
<reference evidence="21 22" key="1">
    <citation type="submission" date="2019-02" db="EMBL/GenBank/DDBJ databases">
        <title>Draft Genome Sequences of Six Type Strains of the Genus Massilia.</title>
        <authorList>
            <person name="Miess H."/>
            <person name="Frediansyhah A."/>
            <person name="Gross H."/>
        </authorList>
    </citation>
    <scope>NUCLEOTIDE SEQUENCE [LARGE SCALE GENOMIC DNA]</scope>
    <source>
        <strain evidence="21 22">DSM 17473</strain>
    </source>
</reference>
<keyword evidence="11 14" id="KW-0472">Membrane</keyword>
<keyword evidence="5" id="KW-0410">Iron transport</keyword>
<dbReference type="SUPFAM" id="SSF56935">
    <property type="entry name" value="Porins"/>
    <property type="match status" value="1"/>
</dbReference>
<dbReference type="PANTHER" id="PTHR32552">
    <property type="entry name" value="FERRICHROME IRON RECEPTOR-RELATED"/>
    <property type="match status" value="1"/>
</dbReference>
<dbReference type="Gene3D" id="2.40.170.20">
    <property type="entry name" value="TonB-dependent receptor, beta-barrel domain"/>
    <property type="match status" value="1"/>
</dbReference>